<organism evidence="2 3">
    <name type="scientific">Tilletiaria anomala (strain ATCC 24038 / CBS 436.72 / UBC 951)</name>
    <dbReference type="NCBI Taxonomy" id="1037660"/>
    <lineage>
        <taxon>Eukaryota</taxon>
        <taxon>Fungi</taxon>
        <taxon>Dikarya</taxon>
        <taxon>Basidiomycota</taxon>
        <taxon>Ustilaginomycotina</taxon>
        <taxon>Exobasidiomycetes</taxon>
        <taxon>Georgefischeriales</taxon>
        <taxon>Tilletiariaceae</taxon>
        <taxon>Tilletiaria</taxon>
    </lineage>
</organism>
<feature type="region of interest" description="Disordered" evidence="1">
    <location>
        <begin position="42"/>
        <end position="74"/>
    </location>
</feature>
<feature type="non-terminal residue" evidence="2">
    <location>
        <position position="1"/>
    </location>
</feature>
<proteinExistence type="predicted"/>
<name>A0A066V5L2_TILAU</name>
<keyword evidence="3" id="KW-1185">Reference proteome</keyword>
<dbReference type="Proteomes" id="UP000027361">
    <property type="component" value="Unassembled WGS sequence"/>
</dbReference>
<dbReference type="InParanoid" id="A0A066V5L2"/>
<feature type="compositionally biased region" description="Low complexity" evidence="1">
    <location>
        <begin position="42"/>
        <end position="55"/>
    </location>
</feature>
<protein>
    <submittedName>
        <fullName evidence="2">Uncharacterized protein</fullName>
    </submittedName>
</protein>
<sequence>EEEAAAVAASPSSAASARLSPAAAHAHVARTVAEAVAARFGPSAAAHSGSGSPSPRAIPDSPLPARAGLNMPRKAATLQAATAIDSPLARSKPIYIPPGRQGFRSGQLRGSRDQQQHAFDNVPHSATIERTAERQEASKMMLTRLGQRSASPLTPKSAF</sequence>
<evidence type="ECO:0000313" key="2">
    <source>
        <dbReference type="EMBL" id="KDN37027.1"/>
    </source>
</evidence>
<reference evidence="2 3" key="1">
    <citation type="submission" date="2014-05" db="EMBL/GenBank/DDBJ databases">
        <title>Draft genome sequence of a rare smut relative, Tilletiaria anomala UBC 951.</title>
        <authorList>
            <consortium name="DOE Joint Genome Institute"/>
            <person name="Toome M."/>
            <person name="Kuo A."/>
            <person name="Henrissat B."/>
            <person name="Lipzen A."/>
            <person name="Tritt A."/>
            <person name="Yoshinaga Y."/>
            <person name="Zane M."/>
            <person name="Barry K."/>
            <person name="Grigoriev I.V."/>
            <person name="Spatafora J.W."/>
            <person name="Aimea M.C."/>
        </authorList>
    </citation>
    <scope>NUCLEOTIDE SEQUENCE [LARGE SCALE GENOMIC DNA]</scope>
    <source>
        <strain evidence="2 3">UBC 951</strain>
    </source>
</reference>
<dbReference type="RefSeq" id="XP_013240236.1">
    <property type="nucleotide sequence ID" value="XM_013384782.1"/>
</dbReference>
<evidence type="ECO:0000313" key="3">
    <source>
        <dbReference type="Proteomes" id="UP000027361"/>
    </source>
</evidence>
<evidence type="ECO:0000256" key="1">
    <source>
        <dbReference type="SAM" id="MobiDB-lite"/>
    </source>
</evidence>
<dbReference type="AlphaFoldDB" id="A0A066V5L2"/>
<comment type="caution">
    <text evidence="2">The sequence shown here is derived from an EMBL/GenBank/DDBJ whole genome shotgun (WGS) entry which is preliminary data.</text>
</comment>
<dbReference type="EMBL" id="JMSN01000150">
    <property type="protein sequence ID" value="KDN37027.1"/>
    <property type="molecule type" value="Genomic_DNA"/>
</dbReference>
<dbReference type="HOGENOM" id="CLU_1664994_0_0_1"/>
<feature type="region of interest" description="Disordered" evidence="1">
    <location>
        <begin position="1"/>
        <end position="26"/>
    </location>
</feature>
<accession>A0A066V5L2</accession>
<feature type="compositionally biased region" description="Polar residues" evidence="1">
    <location>
        <begin position="146"/>
        <end position="159"/>
    </location>
</feature>
<gene>
    <name evidence="2" type="ORF">K437DRAFT_270975</name>
</gene>
<feature type="region of interest" description="Disordered" evidence="1">
    <location>
        <begin position="87"/>
        <end position="159"/>
    </location>
</feature>
<dbReference type="GeneID" id="25266228"/>